<reference evidence="2" key="1">
    <citation type="journal article" date="2022" name="bioRxiv">
        <title>Sequencing and chromosome-scale assembly of the giantPleurodeles waltlgenome.</title>
        <authorList>
            <person name="Brown T."/>
            <person name="Elewa A."/>
            <person name="Iarovenko S."/>
            <person name="Subramanian E."/>
            <person name="Araus A.J."/>
            <person name="Petzold A."/>
            <person name="Susuki M."/>
            <person name="Suzuki K.-i.T."/>
            <person name="Hayashi T."/>
            <person name="Toyoda A."/>
            <person name="Oliveira C."/>
            <person name="Osipova E."/>
            <person name="Leigh N.D."/>
            <person name="Simon A."/>
            <person name="Yun M.H."/>
        </authorList>
    </citation>
    <scope>NUCLEOTIDE SEQUENCE</scope>
    <source>
        <strain evidence="2">20211129_DDA</strain>
        <tissue evidence="2">Liver</tissue>
    </source>
</reference>
<evidence type="ECO:0000313" key="3">
    <source>
        <dbReference type="Proteomes" id="UP001066276"/>
    </source>
</evidence>
<protein>
    <submittedName>
        <fullName evidence="2">Uncharacterized protein</fullName>
    </submittedName>
</protein>
<feature type="compositionally biased region" description="Basic residues" evidence="1">
    <location>
        <begin position="115"/>
        <end position="125"/>
    </location>
</feature>
<comment type="caution">
    <text evidence="2">The sequence shown here is derived from an EMBL/GenBank/DDBJ whole genome shotgun (WGS) entry which is preliminary data.</text>
</comment>
<gene>
    <name evidence="2" type="ORF">NDU88_004853</name>
</gene>
<dbReference type="AlphaFoldDB" id="A0AAV7PGC8"/>
<dbReference type="Proteomes" id="UP001066276">
    <property type="component" value="Chromosome 7"/>
</dbReference>
<feature type="region of interest" description="Disordered" evidence="1">
    <location>
        <begin position="109"/>
        <end position="132"/>
    </location>
</feature>
<proteinExistence type="predicted"/>
<feature type="compositionally biased region" description="Polar residues" evidence="1">
    <location>
        <begin position="11"/>
        <end position="20"/>
    </location>
</feature>
<evidence type="ECO:0000256" key="1">
    <source>
        <dbReference type="SAM" id="MobiDB-lite"/>
    </source>
</evidence>
<sequence>MQQESRDYPQMKSSHNRLPQGNMYKTTLLETARQLSKVSMPTNLYKELIPLILRWGTLETNAVPARIAVAALFRWQQKMKEKRRTEEVVRCTYCQSVLLTASDLPASAFPERMRQRGKTPTKKRLKPEINLP</sequence>
<accession>A0AAV7PGC8</accession>
<name>A0AAV7PGC8_PLEWA</name>
<dbReference type="EMBL" id="JANPWB010000011">
    <property type="protein sequence ID" value="KAJ1126446.1"/>
    <property type="molecule type" value="Genomic_DNA"/>
</dbReference>
<feature type="region of interest" description="Disordered" evidence="1">
    <location>
        <begin position="1"/>
        <end position="20"/>
    </location>
</feature>
<evidence type="ECO:0000313" key="2">
    <source>
        <dbReference type="EMBL" id="KAJ1126446.1"/>
    </source>
</evidence>
<organism evidence="2 3">
    <name type="scientific">Pleurodeles waltl</name>
    <name type="common">Iberian ribbed newt</name>
    <dbReference type="NCBI Taxonomy" id="8319"/>
    <lineage>
        <taxon>Eukaryota</taxon>
        <taxon>Metazoa</taxon>
        <taxon>Chordata</taxon>
        <taxon>Craniata</taxon>
        <taxon>Vertebrata</taxon>
        <taxon>Euteleostomi</taxon>
        <taxon>Amphibia</taxon>
        <taxon>Batrachia</taxon>
        <taxon>Caudata</taxon>
        <taxon>Salamandroidea</taxon>
        <taxon>Salamandridae</taxon>
        <taxon>Pleurodelinae</taxon>
        <taxon>Pleurodeles</taxon>
    </lineage>
</organism>
<keyword evidence="3" id="KW-1185">Reference proteome</keyword>